<evidence type="ECO:0000313" key="9">
    <source>
        <dbReference type="EMBL" id="POS82328.1"/>
    </source>
</evidence>
<evidence type="ECO:0000256" key="3">
    <source>
        <dbReference type="ARBA" id="ARBA00022695"/>
    </source>
</evidence>
<evidence type="ECO:0000256" key="2">
    <source>
        <dbReference type="ARBA" id="ARBA00022679"/>
    </source>
</evidence>
<keyword evidence="6" id="KW-0378">Hydrolase</keyword>
<dbReference type="AlphaFoldDB" id="A0A2S4PJW8"/>
<dbReference type="GO" id="GO:0016787">
    <property type="term" value="F:hydrolase activity"/>
    <property type="evidence" value="ECO:0007669"/>
    <property type="project" value="UniProtKB-KW"/>
</dbReference>
<dbReference type="Gene3D" id="3.10.10.10">
    <property type="entry name" value="HIV Type 1 Reverse Transcriptase, subunit A, domain 1"/>
    <property type="match status" value="1"/>
</dbReference>
<keyword evidence="3" id="KW-0548">Nucleotidyltransferase</keyword>
<evidence type="ECO:0000313" key="10">
    <source>
        <dbReference type="Proteomes" id="UP000237438"/>
    </source>
</evidence>
<dbReference type="SUPFAM" id="SSF50630">
    <property type="entry name" value="Acid proteases"/>
    <property type="match status" value="1"/>
</dbReference>
<sequence>KVEEEIDRLLKENIIEPVDTINEPLEWASPVVVAVKPDGRIRLCADFKQTINPVIAMEHHPMPKFEEIAVKLSGSTVFSVMDLKDAYLQMEGYFRYRRLPFGIKFAPTLFQKKMDEILNGIEHVGCMLDDIIIGGRTLGEHFKSLELVLERLESYQVKVKREKCQWNHENIFRKLRTTLTSSDTLVHFRDDLPIVVSADASEKGMGAVLMHKFHDGSETSSTICLTNIKCSRIENSSIDREALSLIFAVTKFQQYLYGKHFTLRTDHRPLLRILGEDKEIPKMAANRLARWAVTLSTFSYTIEYIPGVDHLPADTLSRLPVQSSEKFEEGDRLLQLRLDEIPVTKGRLQKKTSQDDELAKFILLQLATRMRRNKRQNEPTFPEIDGNQNSDKCLQRFNFDKFEEETEEWRFYVQRFEIALKRHGIPDDDDVRGLLLLSSVGPMVFKMLTEYFHSQQISTTGYTKLKHCLDNFYASNDLIFANRRAFGTRFRHEGESLRIFFKELRSIASICQFGRCLEEHLRDQIVIGINNDGWQQQLIRQFPSNETTLAEIERAALFLEQIDDQQCKLKELSGIQTNKISKPLNKREQTSQKIVGLSVSDVNAYAVSQSGNKAMLDVEINGVLIAMLYDPGASETVISERIWKKLGSPMLLKSNRQLVAYTDVHIETLGKSTVTVRAFDQHLELPVRVIKQDDVPLFGFNWCQRFGLPLPPGARVCNVSSNVRGSKQSNRNLETLLNKHKVLFDNVVGTIRGEKVVVHMDPNACHKICKPRPVPFALKGKVEEEIDRLLKENIIEPVDTINEPLEWASPV</sequence>
<dbReference type="InterPro" id="IPR043502">
    <property type="entry name" value="DNA/RNA_pol_sf"/>
</dbReference>
<keyword evidence="10" id="KW-1185">Reference proteome</keyword>
<dbReference type="FunFam" id="3.30.70.270:FF:000003">
    <property type="entry name" value="Transposon Ty3-G Gag-Pol polyprotein"/>
    <property type="match status" value="1"/>
</dbReference>
<dbReference type="PANTHER" id="PTHR37984">
    <property type="entry name" value="PROTEIN CBG26694"/>
    <property type="match status" value="1"/>
</dbReference>
<dbReference type="CDD" id="cd09274">
    <property type="entry name" value="RNase_HI_RT_Ty3"/>
    <property type="match status" value="1"/>
</dbReference>
<feature type="domain" description="Reverse transcriptase" evidence="8">
    <location>
        <begin position="1"/>
        <end position="179"/>
    </location>
</feature>
<dbReference type="SUPFAM" id="SSF56672">
    <property type="entry name" value="DNA/RNA polymerases"/>
    <property type="match status" value="1"/>
</dbReference>
<dbReference type="EMBL" id="PEDP01003110">
    <property type="protein sequence ID" value="POS82328.1"/>
    <property type="molecule type" value="Genomic_DNA"/>
</dbReference>
<evidence type="ECO:0000256" key="6">
    <source>
        <dbReference type="ARBA" id="ARBA00022801"/>
    </source>
</evidence>
<name>A0A2S4PJW8_9PEZI</name>
<dbReference type="Pfam" id="PF17917">
    <property type="entry name" value="RT_RNaseH"/>
    <property type="match status" value="1"/>
</dbReference>
<evidence type="ECO:0000256" key="7">
    <source>
        <dbReference type="ARBA" id="ARBA00022918"/>
    </source>
</evidence>
<evidence type="ECO:0000256" key="1">
    <source>
        <dbReference type="ARBA" id="ARBA00012493"/>
    </source>
</evidence>
<dbReference type="InterPro" id="IPR043128">
    <property type="entry name" value="Rev_trsase/Diguanyl_cyclase"/>
</dbReference>
<dbReference type="InterPro" id="IPR050951">
    <property type="entry name" value="Retrovirus_Pol_polyprotein"/>
</dbReference>
<reference evidence="9 10" key="1">
    <citation type="submission" date="2017-10" db="EMBL/GenBank/DDBJ databases">
        <title>Development of genomic resources for the powdery mildew, Erysiphe pulchra.</title>
        <authorList>
            <person name="Wadl P.A."/>
            <person name="Mack B.M."/>
            <person name="Moore G."/>
            <person name="Beltz S.B."/>
        </authorList>
    </citation>
    <scope>NUCLEOTIDE SEQUENCE [LARGE SCALE GENOMIC DNA]</scope>
    <source>
        <strain evidence="9">Cflorida</strain>
    </source>
</reference>
<comment type="caution">
    <text evidence="9">The sequence shown here is derived from an EMBL/GenBank/DDBJ whole genome shotgun (WGS) entry which is preliminary data.</text>
</comment>
<dbReference type="GO" id="GO:0004519">
    <property type="term" value="F:endonuclease activity"/>
    <property type="evidence" value="ECO:0007669"/>
    <property type="project" value="UniProtKB-KW"/>
</dbReference>
<feature type="non-terminal residue" evidence="9">
    <location>
        <position position="1"/>
    </location>
</feature>
<dbReference type="Proteomes" id="UP000237438">
    <property type="component" value="Unassembled WGS sequence"/>
</dbReference>
<dbReference type="PANTHER" id="PTHR37984:SF5">
    <property type="entry name" value="PROTEIN NYNRIN-LIKE"/>
    <property type="match status" value="1"/>
</dbReference>
<dbReference type="STRING" id="225359.A0A2S4PJW8"/>
<evidence type="ECO:0000256" key="4">
    <source>
        <dbReference type="ARBA" id="ARBA00022722"/>
    </source>
</evidence>
<accession>A0A2S4PJW8</accession>
<evidence type="ECO:0000259" key="8">
    <source>
        <dbReference type="PROSITE" id="PS50878"/>
    </source>
</evidence>
<dbReference type="EC" id="2.7.7.49" evidence="1"/>
<keyword evidence="7" id="KW-0695">RNA-directed DNA polymerase</keyword>
<dbReference type="InterPro" id="IPR000477">
    <property type="entry name" value="RT_dom"/>
</dbReference>
<dbReference type="OrthoDB" id="3227343at2759"/>
<proteinExistence type="predicted"/>
<keyword evidence="5" id="KW-0255">Endonuclease</keyword>
<dbReference type="InterPro" id="IPR021109">
    <property type="entry name" value="Peptidase_aspartic_dom_sf"/>
</dbReference>
<gene>
    <name evidence="9" type="ORF">EPUL_005100</name>
</gene>
<keyword evidence="4" id="KW-0540">Nuclease</keyword>
<dbReference type="Pfam" id="PF00078">
    <property type="entry name" value="RVT_1"/>
    <property type="match status" value="1"/>
</dbReference>
<protein>
    <recommendedName>
        <fullName evidence="1">RNA-directed DNA polymerase</fullName>
        <ecNumber evidence="1">2.7.7.49</ecNumber>
    </recommendedName>
</protein>
<dbReference type="InterPro" id="IPR041373">
    <property type="entry name" value="RT_RNaseH"/>
</dbReference>
<keyword evidence="2" id="KW-0808">Transferase</keyword>
<organism evidence="9 10">
    <name type="scientific">Erysiphe pulchra</name>
    <dbReference type="NCBI Taxonomy" id="225359"/>
    <lineage>
        <taxon>Eukaryota</taxon>
        <taxon>Fungi</taxon>
        <taxon>Dikarya</taxon>
        <taxon>Ascomycota</taxon>
        <taxon>Pezizomycotina</taxon>
        <taxon>Leotiomycetes</taxon>
        <taxon>Erysiphales</taxon>
        <taxon>Erysiphaceae</taxon>
        <taxon>Erysiphe</taxon>
    </lineage>
</organism>
<dbReference type="PROSITE" id="PS50878">
    <property type="entry name" value="RT_POL"/>
    <property type="match status" value="1"/>
</dbReference>
<dbReference type="Gene3D" id="2.40.70.10">
    <property type="entry name" value="Acid Proteases"/>
    <property type="match status" value="1"/>
</dbReference>
<evidence type="ECO:0000256" key="5">
    <source>
        <dbReference type="ARBA" id="ARBA00022759"/>
    </source>
</evidence>
<feature type="non-terminal residue" evidence="9">
    <location>
        <position position="811"/>
    </location>
</feature>
<dbReference type="GO" id="GO:0003964">
    <property type="term" value="F:RNA-directed DNA polymerase activity"/>
    <property type="evidence" value="ECO:0007669"/>
    <property type="project" value="UniProtKB-KW"/>
</dbReference>
<dbReference type="CDD" id="cd01647">
    <property type="entry name" value="RT_LTR"/>
    <property type="match status" value="1"/>
</dbReference>
<dbReference type="Gene3D" id="3.30.70.270">
    <property type="match status" value="1"/>
</dbReference>